<reference evidence="1 2" key="1">
    <citation type="submission" date="2019-03" db="EMBL/GenBank/DDBJ databases">
        <title>Genomic Encyclopedia of Type Strains, Phase IV (KMG-IV): sequencing the most valuable type-strain genomes for metagenomic binning, comparative biology and taxonomic classification.</title>
        <authorList>
            <person name="Goeker M."/>
        </authorList>
    </citation>
    <scope>NUCLEOTIDE SEQUENCE [LARGE SCALE GENOMIC DNA]</scope>
    <source>
        <strain evidence="1 2">DSM 19345</strain>
    </source>
</reference>
<dbReference type="Gene3D" id="3.30.70.100">
    <property type="match status" value="1"/>
</dbReference>
<evidence type="ECO:0000313" key="2">
    <source>
        <dbReference type="Proteomes" id="UP000295678"/>
    </source>
</evidence>
<dbReference type="EMBL" id="SMAK01000006">
    <property type="protein sequence ID" value="TCT10008.1"/>
    <property type="molecule type" value="Genomic_DNA"/>
</dbReference>
<proteinExistence type="predicted"/>
<dbReference type="OrthoDB" id="2065010at2"/>
<dbReference type="RefSeq" id="WP_132806831.1">
    <property type="nucleotide sequence ID" value="NZ_SMAK01000006.1"/>
</dbReference>
<protein>
    <recommendedName>
        <fullName evidence="3">Monooxygenase ydhR</fullName>
    </recommendedName>
</protein>
<dbReference type="InterPro" id="IPR011008">
    <property type="entry name" value="Dimeric_a/b-barrel"/>
</dbReference>
<dbReference type="Proteomes" id="UP000295678">
    <property type="component" value="Unassembled WGS sequence"/>
</dbReference>
<accession>A0A4V2UZ59</accession>
<dbReference type="AlphaFoldDB" id="A0A4V2UZ59"/>
<dbReference type="SUPFAM" id="SSF54909">
    <property type="entry name" value="Dimeric alpha+beta barrel"/>
    <property type="match status" value="1"/>
</dbReference>
<evidence type="ECO:0000313" key="1">
    <source>
        <dbReference type="EMBL" id="TCT10008.1"/>
    </source>
</evidence>
<evidence type="ECO:0008006" key="3">
    <source>
        <dbReference type="Google" id="ProtNLM"/>
    </source>
</evidence>
<name>A0A4V2UZ59_9HYPH</name>
<comment type="caution">
    <text evidence="1">The sequence shown here is derived from an EMBL/GenBank/DDBJ whole genome shotgun (WGS) entry which is preliminary data.</text>
</comment>
<gene>
    <name evidence="1" type="ORF">EDC22_106203</name>
</gene>
<sequence length="105" mass="11909">MIIEIVSFRLPEGTTQEDVLADARAVVAQWQSDPDLIRKHFARAEDGSHAGIYIWPSREAAQRAHDADWIARFQARTGTVPSFSYFDVFMLIDNEAGTVREFPID</sequence>
<keyword evidence="2" id="KW-1185">Reference proteome</keyword>
<organism evidence="1 2">
    <name type="scientific">Tepidamorphus gemmatus</name>
    <dbReference type="NCBI Taxonomy" id="747076"/>
    <lineage>
        <taxon>Bacteria</taxon>
        <taxon>Pseudomonadati</taxon>
        <taxon>Pseudomonadota</taxon>
        <taxon>Alphaproteobacteria</taxon>
        <taxon>Hyphomicrobiales</taxon>
        <taxon>Tepidamorphaceae</taxon>
        <taxon>Tepidamorphus</taxon>
    </lineage>
</organism>